<dbReference type="Proteomes" id="UP000236664">
    <property type="component" value="Unassembled WGS sequence"/>
</dbReference>
<organism evidence="1 2">
    <name type="scientific">Gibberella nygamai</name>
    <name type="common">Bean root rot disease fungus</name>
    <name type="synonym">Fusarium nygamai</name>
    <dbReference type="NCBI Taxonomy" id="42673"/>
    <lineage>
        <taxon>Eukaryota</taxon>
        <taxon>Fungi</taxon>
        <taxon>Dikarya</taxon>
        <taxon>Ascomycota</taxon>
        <taxon>Pezizomycotina</taxon>
        <taxon>Sordariomycetes</taxon>
        <taxon>Hypocreomycetidae</taxon>
        <taxon>Hypocreales</taxon>
        <taxon>Nectriaceae</taxon>
        <taxon>Fusarium</taxon>
        <taxon>Fusarium fujikuroi species complex</taxon>
    </lineage>
</organism>
<dbReference type="PANTHER" id="PTHR35186">
    <property type="entry name" value="ANK_REP_REGION DOMAIN-CONTAINING PROTEIN"/>
    <property type="match status" value="1"/>
</dbReference>
<dbReference type="AlphaFoldDB" id="A0A2K0VYD1"/>
<protein>
    <submittedName>
        <fullName evidence="1">Uncharacterized protein</fullName>
    </submittedName>
</protein>
<sequence length="260" mass="29205">MSGFEVSGVVLGALPLVISALSAYRRRKGVWASLRKSRGLLDDLIHQLKTQRTDFYLDILELLREARVPEILEDGDPTEEKCVDILRDAKTGIQAPKDDLMAIIRASKSPNAPMVLKGRVRFSIDRESLNTLVKDLATERYSLGKLIRRVKSKREWEANEPTSSSTKLTLAFARARESATLLYRAACKCCACDRHPLHTVMMRLDHRIPTDPDRTARPALIAFGLCFPIEETVLQEIEVAARAVQPSRAKTVVELQKRSV</sequence>
<dbReference type="STRING" id="42673.A0A2K0VYD1"/>
<evidence type="ECO:0000313" key="2">
    <source>
        <dbReference type="Proteomes" id="UP000236664"/>
    </source>
</evidence>
<dbReference type="PANTHER" id="PTHR35186:SF4">
    <property type="entry name" value="PRION-INHIBITION AND PROPAGATION HELO DOMAIN-CONTAINING PROTEIN"/>
    <property type="match status" value="1"/>
</dbReference>
<dbReference type="EMBL" id="MTQA01000183">
    <property type="protein sequence ID" value="PNP75039.1"/>
    <property type="molecule type" value="Genomic_DNA"/>
</dbReference>
<proteinExistence type="predicted"/>
<comment type="caution">
    <text evidence="1">The sequence shown here is derived from an EMBL/GenBank/DDBJ whole genome shotgun (WGS) entry which is preliminary data.</text>
</comment>
<name>A0A2K0VYD1_GIBNY</name>
<evidence type="ECO:0000313" key="1">
    <source>
        <dbReference type="EMBL" id="PNP75039.1"/>
    </source>
</evidence>
<dbReference type="OrthoDB" id="3565018at2759"/>
<gene>
    <name evidence="1" type="ORF">FNYG_11621</name>
</gene>
<reference evidence="1 2" key="1">
    <citation type="submission" date="2017-06" db="EMBL/GenBank/DDBJ databases">
        <title>Genome of Fusarium nygamai isolate CS10214.</title>
        <authorList>
            <person name="Gardiner D.M."/>
            <person name="Obanor F."/>
            <person name="Kazan K."/>
        </authorList>
    </citation>
    <scope>NUCLEOTIDE SEQUENCE [LARGE SCALE GENOMIC DNA]</scope>
    <source>
        <strain evidence="1 2">CS10214</strain>
    </source>
</reference>
<keyword evidence="2" id="KW-1185">Reference proteome</keyword>
<accession>A0A2K0VYD1</accession>